<dbReference type="Gene3D" id="1.25.40.10">
    <property type="entry name" value="Tetratricopeptide repeat domain"/>
    <property type="match status" value="1"/>
</dbReference>
<dbReference type="GO" id="GO:0003677">
    <property type="term" value="F:DNA binding"/>
    <property type="evidence" value="ECO:0007669"/>
    <property type="project" value="InterPro"/>
</dbReference>
<dbReference type="EMBL" id="CP002394">
    <property type="protein sequence ID" value="ADU31917.1"/>
    <property type="molecule type" value="Genomic_DNA"/>
</dbReference>
<gene>
    <name evidence="2" type="ordered locus">Bcell_3676</name>
</gene>
<dbReference type="InterPro" id="IPR053163">
    <property type="entry name" value="HTH-type_regulator_Rgg"/>
</dbReference>
<dbReference type="SMART" id="SM00530">
    <property type="entry name" value="HTH_XRE"/>
    <property type="match status" value="1"/>
</dbReference>
<dbReference type="KEGG" id="bco:Bcell_3676"/>
<dbReference type="Pfam" id="PF18768">
    <property type="entry name" value="RNPP_C"/>
    <property type="match status" value="1"/>
</dbReference>
<dbReference type="InterPro" id="IPR019734">
    <property type="entry name" value="TPR_rpt"/>
</dbReference>
<name>E6TT09_EVAC2</name>
<dbReference type="STRING" id="649639.Bcell_3676"/>
<dbReference type="InterPro" id="IPR041315">
    <property type="entry name" value="PlcR_TPR"/>
</dbReference>
<accession>E6TT09</accession>
<dbReference type="SUPFAM" id="SSF48452">
    <property type="entry name" value="TPR-like"/>
    <property type="match status" value="1"/>
</dbReference>
<dbReference type="SMART" id="SM00028">
    <property type="entry name" value="TPR"/>
    <property type="match status" value="2"/>
</dbReference>
<keyword evidence="3" id="KW-1185">Reference proteome</keyword>
<proteinExistence type="predicted"/>
<dbReference type="Pfam" id="PF01381">
    <property type="entry name" value="HTH_3"/>
    <property type="match status" value="1"/>
</dbReference>
<evidence type="ECO:0000259" key="1">
    <source>
        <dbReference type="PROSITE" id="PS50943"/>
    </source>
</evidence>
<dbReference type="InterPro" id="IPR010982">
    <property type="entry name" value="Lambda_DNA-bd_dom_sf"/>
</dbReference>
<dbReference type="AlphaFoldDB" id="E6TT09"/>
<dbReference type="Proteomes" id="UP000001401">
    <property type="component" value="Chromosome"/>
</dbReference>
<dbReference type="CDD" id="cd00093">
    <property type="entry name" value="HTH_XRE"/>
    <property type="match status" value="1"/>
</dbReference>
<feature type="domain" description="HTH cro/C1-type" evidence="1">
    <location>
        <begin position="11"/>
        <end position="64"/>
    </location>
</feature>
<dbReference type="SUPFAM" id="SSF47413">
    <property type="entry name" value="lambda repressor-like DNA-binding domains"/>
    <property type="match status" value="1"/>
</dbReference>
<dbReference type="PANTHER" id="PTHR37038:SF14">
    <property type="entry name" value="TRANSCRIPTIONAL ACTIVATOR"/>
    <property type="match status" value="1"/>
</dbReference>
<dbReference type="HOGENOM" id="CLU_053304_1_0_9"/>
<dbReference type="InterPro" id="IPR011990">
    <property type="entry name" value="TPR-like_helical_dom_sf"/>
</dbReference>
<evidence type="ECO:0000313" key="2">
    <source>
        <dbReference type="EMBL" id="ADU31917.1"/>
    </source>
</evidence>
<organism evidence="2 3">
    <name type="scientific">Evansella cellulosilytica (strain ATCC 21833 / DSM 2522 / FERM P-1141 / JCM 9156 / N-4)</name>
    <name type="common">Bacillus cellulosilyticus</name>
    <dbReference type="NCBI Taxonomy" id="649639"/>
    <lineage>
        <taxon>Bacteria</taxon>
        <taxon>Bacillati</taxon>
        <taxon>Bacillota</taxon>
        <taxon>Bacilli</taxon>
        <taxon>Bacillales</taxon>
        <taxon>Bacillaceae</taxon>
        <taxon>Evansella</taxon>
    </lineage>
</organism>
<dbReference type="PROSITE" id="PS50943">
    <property type="entry name" value="HTH_CROC1"/>
    <property type="match status" value="1"/>
</dbReference>
<dbReference type="InterPro" id="IPR001387">
    <property type="entry name" value="Cro/C1-type_HTH"/>
</dbReference>
<evidence type="ECO:0000313" key="3">
    <source>
        <dbReference type="Proteomes" id="UP000001401"/>
    </source>
</evidence>
<sequence>MVLMVPIGKKILHYRKSIDMSQGELAEGICTQAFVSQIESGNAIPNIVIFRGLLNRLGVSYEYFFQEERPYASYFDEVEKAIDTLKRKRDYKGIKQFILGEKNKPCFQHVSGKQYMLWNLGICYTHIDRNIDIAIKHFHDALAVTGKSVNSSVLSEREVEILISIAITSGETKNYDYAIKLYKKALHVLRDRDQLLDEKILIRVYYNLSRTFGLKGNFQDALNHAWRGKSLCEQYDLLYLRGELLYQVGINKVELGYLEQGISYIEKCLPYFKLDEKNNPAIYEYVENKLKLLKKSLKVCDL</sequence>
<protein>
    <submittedName>
        <fullName evidence="2">Helix-turn-helix domain protein</fullName>
    </submittedName>
</protein>
<reference evidence="2" key="1">
    <citation type="submission" date="2010-12" db="EMBL/GenBank/DDBJ databases">
        <title>Complete sequence of Bacillus cellulosilyticus DSM 2522.</title>
        <authorList>
            <consortium name="US DOE Joint Genome Institute"/>
            <person name="Lucas S."/>
            <person name="Copeland A."/>
            <person name="Lapidus A."/>
            <person name="Cheng J.-F."/>
            <person name="Bruce D."/>
            <person name="Goodwin L."/>
            <person name="Pitluck S."/>
            <person name="Chertkov O."/>
            <person name="Detter J.C."/>
            <person name="Han C."/>
            <person name="Tapia R."/>
            <person name="Land M."/>
            <person name="Hauser L."/>
            <person name="Jeffries C."/>
            <person name="Kyrpides N."/>
            <person name="Ivanova N."/>
            <person name="Mikhailova N."/>
            <person name="Brumm P."/>
            <person name="Mead D."/>
            <person name="Woyke T."/>
        </authorList>
    </citation>
    <scope>NUCLEOTIDE SEQUENCE [LARGE SCALE GENOMIC DNA]</scope>
    <source>
        <strain evidence="2">DSM 2522</strain>
    </source>
</reference>
<dbReference type="eggNOG" id="COG1396">
    <property type="taxonomic scope" value="Bacteria"/>
</dbReference>
<dbReference type="PANTHER" id="PTHR37038">
    <property type="entry name" value="TRANSCRIPTIONAL REGULATOR-RELATED"/>
    <property type="match status" value="1"/>
</dbReference>